<evidence type="ECO:0000256" key="1">
    <source>
        <dbReference type="ARBA" id="ARBA00004141"/>
    </source>
</evidence>
<name>A0ABY7F3Q6_MYAAR</name>
<evidence type="ECO:0000256" key="3">
    <source>
        <dbReference type="ARBA" id="ARBA00022989"/>
    </source>
</evidence>
<proteinExistence type="predicted"/>
<keyword evidence="4" id="KW-0297">G-protein coupled receptor</keyword>
<feature type="transmembrane region" description="Helical" evidence="8">
    <location>
        <begin position="283"/>
        <end position="301"/>
    </location>
</feature>
<dbReference type="Pfam" id="PF00001">
    <property type="entry name" value="7tm_1"/>
    <property type="match status" value="1"/>
</dbReference>
<sequence>MDLFENISFEYLMPSASDSHWPCGWLDDGVSSSNNSTNFTTNACLEAAFSNFKVGERARSKLESSSLMKAGLNLFTYVTPVVIVIGLVGNGLSIAVFRTSTMRKMSASVYLAALAMTDICTLLVYVLVEWLRRGLPYLAPGLSVGLFDLDGICQMLLYLAYITRFMSSWIIVTFTAERVSGVCYPLQTMHRKSKRILVCLLVTGALFVIYKPFLSGEYKISERTLCTSNPDHIFLSFVLDTIYVTIIFFLPLAIITTLNLLIVRTLYLRNRHTNDLFAENTKIRLEFTIILFAISFFYITFHMPYFVLWCKLQVLNGPHLPSVPRDKHFWDYWISLLNIARTVFYLNYCSNFFLYCITGTYFRNELRRLFCVRKQTHRVFKSHIRSSQFGSVYHSSNTHVTSYA</sequence>
<feature type="transmembrane region" description="Helical" evidence="8">
    <location>
        <begin position="155"/>
        <end position="176"/>
    </location>
</feature>
<evidence type="ECO:0000256" key="5">
    <source>
        <dbReference type="ARBA" id="ARBA00023136"/>
    </source>
</evidence>
<protein>
    <submittedName>
        <fullName evidence="10">P2RY1-like protein</fullName>
    </submittedName>
</protein>
<feature type="transmembrane region" description="Helical" evidence="8">
    <location>
        <begin position="233"/>
        <end position="262"/>
    </location>
</feature>
<dbReference type="Gene3D" id="1.20.1070.10">
    <property type="entry name" value="Rhodopsin 7-helix transmembrane proteins"/>
    <property type="match status" value="1"/>
</dbReference>
<keyword evidence="3 8" id="KW-1133">Transmembrane helix</keyword>
<dbReference type="PRINTS" id="PR00237">
    <property type="entry name" value="GPCRRHODOPSN"/>
</dbReference>
<evidence type="ECO:0000313" key="11">
    <source>
        <dbReference type="Proteomes" id="UP001164746"/>
    </source>
</evidence>
<gene>
    <name evidence="10" type="ORF">MAR_030984</name>
</gene>
<dbReference type="Proteomes" id="UP001164746">
    <property type="component" value="Chromosome 10"/>
</dbReference>
<dbReference type="PROSITE" id="PS50262">
    <property type="entry name" value="G_PROTEIN_RECEP_F1_2"/>
    <property type="match status" value="1"/>
</dbReference>
<feature type="transmembrane region" description="Helical" evidence="8">
    <location>
        <begin position="332"/>
        <end position="358"/>
    </location>
</feature>
<feature type="transmembrane region" description="Helical" evidence="8">
    <location>
        <begin position="74"/>
        <end position="97"/>
    </location>
</feature>
<evidence type="ECO:0000259" key="9">
    <source>
        <dbReference type="PROSITE" id="PS50262"/>
    </source>
</evidence>
<evidence type="ECO:0000256" key="8">
    <source>
        <dbReference type="SAM" id="Phobius"/>
    </source>
</evidence>
<dbReference type="PANTHER" id="PTHR24243:SF230">
    <property type="entry name" value="G-PROTEIN COUPLED RECEPTORS FAMILY 1 PROFILE DOMAIN-CONTAINING PROTEIN"/>
    <property type="match status" value="1"/>
</dbReference>
<feature type="transmembrane region" description="Helical" evidence="8">
    <location>
        <begin position="109"/>
        <end position="128"/>
    </location>
</feature>
<feature type="transmembrane region" description="Helical" evidence="8">
    <location>
        <begin position="196"/>
        <end position="213"/>
    </location>
</feature>
<accession>A0ABY7F3Q6</accession>
<keyword evidence="6" id="KW-0675">Receptor</keyword>
<evidence type="ECO:0000256" key="2">
    <source>
        <dbReference type="ARBA" id="ARBA00022692"/>
    </source>
</evidence>
<dbReference type="CDD" id="cd14978">
    <property type="entry name" value="7tmA_FMRFamide_R-like"/>
    <property type="match status" value="1"/>
</dbReference>
<evidence type="ECO:0000256" key="7">
    <source>
        <dbReference type="ARBA" id="ARBA00023224"/>
    </source>
</evidence>
<dbReference type="EMBL" id="CP111021">
    <property type="protein sequence ID" value="WAR16390.1"/>
    <property type="molecule type" value="Genomic_DNA"/>
</dbReference>
<comment type="subcellular location">
    <subcellularLocation>
        <location evidence="1">Membrane</location>
        <topology evidence="1">Multi-pass membrane protein</topology>
    </subcellularLocation>
</comment>
<dbReference type="PANTHER" id="PTHR24243">
    <property type="entry name" value="G-PROTEIN COUPLED RECEPTOR"/>
    <property type="match status" value="1"/>
</dbReference>
<keyword evidence="5 8" id="KW-0472">Membrane</keyword>
<evidence type="ECO:0000313" key="10">
    <source>
        <dbReference type="EMBL" id="WAR16390.1"/>
    </source>
</evidence>
<dbReference type="InterPro" id="IPR000276">
    <property type="entry name" value="GPCR_Rhodpsn"/>
</dbReference>
<feature type="domain" description="G-protein coupled receptors family 1 profile" evidence="9">
    <location>
        <begin position="89"/>
        <end position="355"/>
    </location>
</feature>
<organism evidence="10 11">
    <name type="scientific">Mya arenaria</name>
    <name type="common">Soft-shell clam</name>
    <dbReference type="NCBI Taxonomy" id="6604"/>
    <lineage>
        <taxon>Eukaryota</taxon>
        <taxon>Metazoa</taxon>
        <taxon>Spiralia</taxon>
        <taxon>Lophotrochozoa</taxon>
        <taxon>Mollusca</taxon>
        <taxon>Bivalvia</taxon>
        <taxon>Autobranchia</taxon>
        <taxon>Heteroconchia</taxon>
        <taxon>Euheterodonta</taxon>
        <taxon>Imparidentia</taxon>
        <taxon>Neoheterodontei</taxon>
        <taxon>Myida</taxon>
        <taxon>Myoidea</taxon>
        <taxon>Myidae</taxon>
        <taxon>Mya</taxon>
    </lineage>
</organism>
<keyword evidence="2 8" id="KW-0812">Transmembrane</keyword>
<dbReference type="InterPro" id="IPR017452">
    <property type="entry name" value="GPCR_Rhodpsn_7TM"/>
</dbReference>
<keyword evidence="11" id="KW-1185">Reference proteome</keyword>
<keyword evidence="7" id="KW-0807">Transducer</keyword>
<evidence type="ECO:0000256" key="4">
    <source>
        <dbReference type="ARBA" id="ARBA00023040"/>
    </source>
</evidence>
<evidence type="ECO:0000256" key="6">
    <source>
        <dbReference type="ARBA" id="ARBA00023170"/>
    </source>
</evidence>
<dbReference type="SUPFAM" id="SSF81321">
    <property type="entry name" value="Family A G protein-coupled receptor-like"/>
    <property type="match status" value="1"/>
</dbReference>
<reference evidence="10" key="1">
    <citation type="submission" date="2022-11" db="EMBL/GenBank/DDBJ databases">
        <title>Centuries of genome instability and evolution in soft-shell clam transmissible cancer (bioRxiv).</title>
        <authorList>
            <person name="Hart S.F.M."/>
            <person name="Yonemitsu M.A."/>
            <person name="Giersch R.M."/>
            <person name="Beal B.F."/>
            <person name="Arriagada G."/>
            <person name="Davis B.W."/>
            <person name="Ostrander E.A."/>
            <person name="Goff S.P."/>
            <person name="Metzger M.J."/>
        </authorList>
    </citation>
    <scope>NUCLEOTIDE SEQUENCE</scope>
    <source>
        <strain evidence="10">MELC-2E11</strain>
        <tissue evidence="10">Siphon/mantle</tissue>
    </source>
</reference>